<comment type="caution">
    <text evidence="3">The sequence shown here is derived from an EMBL/GenBank/DDBJ whole genome shotgun (WGS) entry which is preliminary data.</text>
</comment>
<dbReference type="Gene3D" id="1.10.510.10">
    <property type="entry name" value="Transferase(Phosphotransferase) domain 1"/>
    <property type="match status" value="1"/>
</dbReference>
<dbReference type="InterPro" id="IPR050767">
    <property type="entry name" value="Sel1_AlgK"/>
</dbReference>
<gene>
    <name evidence="3" type="ORF">AGERDE_LOCUS8554</name>
</gene>
<reference evidence="3" key="1">
    <citation type="submission" date="2021-06" db="EMBL/GenBank/DDBJ databases">
        <authorList>
            <person name="Kallberg Y."/>
            <person name="Tangrot J."/>
            <person name="Rosling A."/>
        </authorList>
    </citation>
    <scope>NUCLEOTIDE SEQUENCE</scope>
    <source>
        <strain evidence="3">MT106</strain>
    </source>
</reference>
<dbReference type="InterPro" id="IPR000719">
    <property type="entry name" value="Prot_kinase_dom"/>
</dbReference>
<dbReference type="PANTHER" id="PTHR11102">
    <property type="entry name" value="SEL-1-LIKE PROTEIN"/>
    <property type="match status" value="1"/>
</dbReference>
<dbReference type="PROSITE" id="PS50011">
    <property type="entry name" value="PROTEIN_KINASE_DOM"/>
    <property type="match status" value="1"/>
</dbReference>
<evidence type="ECO:0000313" key="3">
    <source>
        <dbReference type="EMBL" id="CAG8589923.1"/>
    </source>
</evidence>
<protein>
    <submittedName>
        <fullName evidence="3">10749_t:CDS:1</fullName>
    </submittedName>
</protein>
<dbReference type="Pfam" id="PF07714">
    <property type="entry name" value="PK_Tyr_Ser-Thr"/>
    <property type="match status" value="1"/>
</dbReference>
<dbReference type="InterPro" id="IPR011009">
    <property type="entry name" value="Kinase-like_dom_sf"/>
</dbReference>
<organism evidence="3 4">
    <name type="scientific">Ambispora gerdemannii</name>
    <dbReference type="NCBI Taxonomy" id="144530"/>
    <lineage>
        <taxon>Eukaryota</taxon>
        <taxon>Fungi</taxon>
        <taxon>Fungi incertae sedis</taxon>
        <taxon>Mucoromycota</taxon>
        <taxon>Glomeromycotina</taxon>
        <taxon>Glomeromycetes</taxon>
        <taxon>Archaeosporales</taxon>
        <taxon>Ambisporaceae</taxon>
        <taxon>Ambispora</taxon>
    </lineage>
</organism>
<dbReference type="GO" id="GO:0005524">
    <property type="term" value="F:ATP binding"/>
    <property type="evidence" value="ECO:0007669"/>
    <property type="project" value="InterPro"/>
</dbReference>
<dbReference type="GO" id="GO:0004672">
    <property type="term" value="F:protein kinase activity"/>
    <property type="evidence" value="ECO:0007669"/>
    <property type="project" value="InterPro"/>
</dbReference>
<dbReference type="InterPro" id="IPR006597">
    <property type="entry name" value="Sel1-like"/>
</dbReference>
<dbReference type="PANTHER" id="PTHR11102:SF160">
    <property type="entry name" value="ERAD-ASSOCIATED E3 UBIQUITIN-PROTEIN LIGASE COMPONENT HRD3"/>
    <property type="match status" value="1"/>
</dbReference>
<dbReference type="Gene3D" id="1.25.40.10">
    <property type="entry name" value="Tetratricopeptide repeat domain"/>
    <property type="match status" value="2"/>
</dbReference>
<dbReference type="InterPro" id="IPR011990">
    <property type="entry name" value="TPR-like_helical_dom_sf"/>
</dbReference>
<feature type="domain" description="Protein kinase" evidence="2">
    <location>
        <begin position="27"/>
        <end position="283"/>
    </location>
</feature>
<evidence type="ECO:0000259" key="2">
    <source>
        <dbReference type="PROSITE" id="PS50011"/>
    </source>
</evidence>
<dbReference type="InterPro" id="IPR001245">
    <property type="entry name" value="Ser-Thr/Tyr_kinase_cat_dom"/>
</dbReference>
<proteinExistence type="inferred from homology"/>
<dbReference type="AlphaFoldDB" id="A0A9N9C369"/>
<evidence type="ECO:0000313" key="4">
    <source>
        <dbReference type="Proteomes" id="UP000789831"/>
    </source>
</evidence>
<evidence type="ECO:0000256" key="1">
    <source>
        <dbReference type="ARBA" id="ARBA00038101"/>
    </source>
</evidence>
<dbReference type="OrthoDB" id="2410598at2759"/>
<sequence length="574" mass="67000">MCEENNSENKEWIHMFDKVECYEFSEFENTEFINICAHGLSCRAFWPRKEIEVSLLAYEDFGLGESSDFDKLFEKKKLAEKLEKLNHRNLLRLLGYAQDGFRLFLIMEKFEISLAQYLKENENLLNQDFAISVAKELVSGLIYLEANYEIQNLNMMNIWMDKNIPKFAYLHLIQTSLDIPNPEINFYDYLKFIDPNFIKDPNFVCDKRSNLFSLGIILASLAGISVYDSDDPEQFILDVYNEKFHWNTNMISVAYVQLCRRCCASDPDLRPSFNEVLFTLENLETHINHVKTNVPELNVYPQGTEKLEESSESMLPSFINLAKVLTEDEYEILESTLKTFDKYTRIFGDDNKVMKKIEEHLTALNQSLRNFTYILKKLRFLPKCACLFGFFNQVGPTIDYNQAIYWYKVATYGKDAFGANQLGYCYSNGMGTKSDKKIAFEWYQVSAKRGHPQGTENTAHLYPIYYGYAEQTQKKVFEMYHSNAQIGYINGQYRTGVCYARGYGVTVNHRIATYWFKKSAEGENEYGEYGVITNLREGFGTNVDVHEAIRWCRRSLRNGSRYAERSLKETFRVE</sequence>
<accession>A0A9N9C369</accession>
<comment type="similarity">
    <text evidence="1">Belongs to the sel-1 family.</text>
</comment>
<dbReference type="SUPFAM" id="SSF81901">
    <property type="entry name" value="HCP-like"/>
    <property type="match status" value="1"/>
</dbReference>
<dbReference type="Proteomes" id="UP000789831">
    <property type="component" value="Unassembled WGS sequence"/>
</dbReference>
<keyword evidence="4" id="KW-1185">Reference proteome</keyword>
<dbReference type="SUPFAM" id="SSF56112">
    <property type="entry name" value="Protein kinase-like (PK-like)"/>
    <property type="match status" value="1"/>
</dbReference>
<dbReference type="Pfam" id="PF08238">
    <property type="entry name" value="Sel1"/>
    <property type="match status" value="4"/>
</dbReference>
<dbReference type="EMBL" id="CAJVPL010001849">
    <property type="protein sequence ID" value="CAG8589923.1"/>
    <property type="molecule type" value="Genomic_DNA"/>
</dbReference>
<name>A0A9N9C369_9GLOM</name>
<dbReference type="SMART" id="SM00671">
    <property type="entry name" value="SEL1"/>
    <property type="match status" value="3"/>
</dbReference>